<evidence type="ECO:0000259" key="4">
    <source>
        <dbReference type="PROSITE" id="PS51161"/>
    </source>
</evidence>
<name>A0A120N6V6_9EURY</name>
<dbReference type="Proteomes" id="UP000737555">
    <property type="component" value="Unassembled WGS sequence"/>
</dbReference>
<dbReference type="KEGG" id="mema:MMAB1_3381"/>
<keyword evidence="6" id="KW-0255">Endonuclease</keyword>
<keyword evidence="6" id="KW-0540">Nuclease</keyword>
<keyword evidence="2 3" id="KW-0067">ATP-binding</keyword>
<dbReference type="GO" id="GO:0004519">
    <property type="term" value="F:endonuclease activity"/>
    <property type="evidence" value="ECO:0007669"/>
    <property type="project" value="UniProtKB-KW"/>
</dbReference>
<dbReference type="EMBL" id="LT158599">
    <property type="protein sequence ID" value="CVK34594.1"/>
    <property type="molecule type" value="Genomic_DNA"/>
</dbReference>
<reference evidence="6" key="2">
    <citation type="submission" date="2020-05" db="EMBL/GenBank/DDBJ databases">
        <title>The first insight into the ecology of ammonia-tolerant syntrophic propionate oxidizing bacteria.</title>
        <authorList>
            <person name="Singh A."/>
            <person name="Schnurer A."/>
            <person name="Westerholm M."/>
        </authorList>
    </citation>
    <scope>NUCLEOTIDE SEQUENCE</scope>
    <source>
        <strain evidence="6">MAG54</strain>
    </source>
</reference>
<keyword evidence="6" id="KW-0378">Hydrolase</keyword>
<dbReference type="PROSITE" id="PS51161">
    <property type="entry name" value="ATP_CONE"/>
    <property type="match status" value="1"/>
</dbReference>
<feature type="domain" description="ATP-cone" evidence="4">
    <location>
        <begin position="29"/>
        <end position="116"/>
    </location>
</feature>
<dbReference type="GO" id="GO:0003677">
    <property type="term" value="F:DNA binding"/>
    <property type="evidence" value="ECO:0007669"/>
    <property type="project" value="InterPro"/>
</dbReference>
<sequence>MSAPVVSITWGYDNERYSYPANERSYLMKYVTKADGSLQPFDRGKVRRTLRNMGLGAEDADRIAAEIEEAVPDGVKTAAVFRMIRTRASAVRPAVAHRTNLRRALALIRPKPDFEEFVRVLLREHGYQVETGCVLAGRCGEHEVDAIAQKDGVTTFVEVKHHRSYHRMTGLDEGRIARAIVEDLQEGFRSGRCTVAIDNALIVCNTKLSEHAKRYATCRGIGHIGWDYPEEQNLKAMIQETRSYPVTIVAGVNPAIATRLATGGFLTAKQVAYGDATAISRAAGIPLREVLLIAGRARAILEP</sequence>
<dbReference type="EMBL" id="JABMJE010000126">
    <property type="protein sequence ID" value="NQS78688.1"/>
    <property type="molecule type" value="Genomic_DNA"/>
</dbReference>
<dbReference type="InterPro" id="IPR011856">
    <property type="entry name" value="tRNA_endonuc-like_dom_sf"/>
</dbReference>
<dbReference type="InterPro" id="IPR007560">
    <property type="entry name" value="Restrct_endonuc_IV_Mrr"/>
</dbReference>
<dbReference type="InterPro" id="IPR005144">
    <property type="entry name" value="ATP-cone_dom"/>
</dbReference>
<dbReference type="RefSeq" id="WP_083531520.1">
    <property type="nucleotide sequence ID" value="NZ_LT158599.1"/>
</dbReference>
<protein>
    <submittedName>
        <fullName evidence="6">Restriction endonuclease</fullName>
    </submittedName>
</protein>
<dbReference type="GO" id="GO:0009307">
    <property type="term" value="P:DNA restriction-modification system"/>
    <property type="evidence" value="ECO:0007669"/>
    <property type="project" value="InterPro"/>
</dbReference>
<dbReference type="Pfam" id="PF04471">
    <property type="entry name" value="Mrr_cat"/>
    <property type="match status" value="1"/>
</dbReference>
<evidence type="ECO:0000313" key="6">
    <source>
        <dbReference type="EMBL" id="NQS78688.1"/>
    </source>
</evidence>
<dbReference type="AlphaFoldDB" id="A0A120N6V6"/>
<dbReference type="OrthoDB" id="106159at2157"/>
<evidence type="ECO:0000256" key="1">
    <source>
        <dbReference type="ARBA" id="ARBA00022741"/>
    </source>
</evidence>
<dbReference type="GeneID" id="27138772"/>
<dbReference type="Pfam" id="PF03477">
    <property type="entry name" value="ATP-cone"/>
    <property type="match status" value="1"/>
</dbReference>
<dbReference type="InterPro" id="IPR011335">
    <property type="entry name" value="Restrct_endonuc-II-like"/>
</dbReference>
<gene>
    <name evidence="6" type="ORF">HQQ74_08325</name>
    <name evidence="5" type="ORF">MMAB1_3381</name>
</gene>
<evidence type="ECO:0000313" key="5">
    <source>
        <dbReference type="EMBL" id="CVK34594.1"/>
    </source>
</evidence>
<proteinExistence type="predicted"/>
<dbReference type="GO" id="GO:0005524">
    <property type="term" value="F:ATP binding"/>
    <property type="evidence" value="ECO:0007669"/>
    <property type="project" value="UniProtKB-UniRule"/>
</dbReference>
<keyword evidence="1 3" id="KW-0547">Nucleotide-binding</keyword>
<reference evidence="5 7" key="1">
    <citation type="submission" date="2016-01" db="EMBL/GenBank/DDBJ databases">
        <authorList>
            <person name="Manzoor S."/>
        </authorList>
    </citation>
    <scope>NUCLEOTIDE SEQUENCE [LARGE SCALE GENOMIC DNA]</scope>
    <source>
        <strain evidence="5">Methanoculleus sp MAB1</strain>
    </source>
</reference>
<dbReference type="SUPFAM" id="SSF52980">
    <property type="entry name" value="Restriction endonuclease-like"/>
    <property type="match status" value="1"/>
</dbReference>
<organism evidence="5 7">
    <name type="scientific">Methanoculleus bourgensis</name>
    <dbReference type="NCBI Taxonomy" id="83986"/>
    <lineage>
        <taxon>Archaea</taxon>
        <taxon>Methanobacteriati</taxon>
        <taxon>Methanobacteriota</taxon>
        <taxon>Stenosarchaea group</taxon>
        <taxon>Methanomicrobia</taxon>
        <taxon>Methanomicrobiales</taxon>
        <taxon>Methanomicrobiaceae</taxon>
        <taxon>Methanoculleus</taxon>
    </lineage>
</organism>
<evidence type="ECO:0000256" key="2">
    <source>
        <dbReference type="ARBA" id="ARBA00022840"/>
    </source>
</evidence>
<evidence type="ECO:0000313" key="7">
    <source>
        <dbReference type="Proteomes" id="UP000069850"/>
    </source>
</evidence>
<accession>A0A120N6V6</accession>
<dbReference type="Gene3D" id="3.40.1350.10">
    <property type="match status" value="1"/>
</dbReference>
<evidence type="ECO:0000256" key="3">
    <source>
        <dbReference type="PROSITE-ProRule" id="PRU00492"/>
    </source>
</evidence>
<dbReference type="Proteomes" id="UP000069850">
    <property type="component" value="Chromosome 1"/>
</dbReference>